<dbReference type="RefSeq" id="WP_233702881.1">
    <property type="nucleotide sequence ID" value="NZ_CAWOLO010000005.1"/>
</dbReference>
<organism evidence="2 4">
    <name type="scientific">Iodobacter fluviatilis</name>
    <dbReference type="NCBI Taxonomy" id="537"/>
    <lineage>
        <taxon>Bacteria</taxon>
        <taxon>Pseudomonadati</taxon>
        <taxon>Pseudomonadota</taxon>
        <taxon>Betaproteobacteria</taxon>
        <taxon>Neisseriales</taxon>
        <taxon>Chitinibacteraceae</taxon>
        <taxon>Iodobacter</taxon>
    </lineage>
</organism>
<dbReference type="CDD" id="cd04301">
    <property type="entry name" value="NAT_SF"/>
    <property type="match status" value="1"/>
</dbReference>
<sequence length="167" mass="18560">MNIVAMTPELFTRFWPVFFAIIQAEETYAFDPRLTEQQAFDLWCTLPVETFAAVENDRVLGSYFIKANASGPGAHVSNCGYMVADAARGKGVAKALCQHSKQRALALGFKAMQFNAVVSSNTVAVALWQKLGFEVIGRVPKAYRHKQLGFVDTLVMYQWLAEDESVT</sequence>
<reference evidence="2 4" key="1">
    <citation type="submission" date="2018-06" db="EMBL/GenBank/DDBJ databases">
        <authorList>
            <consortium name="Pathogen Informatics"/>
            <person name="Doyle S."/>
        </authorList>
    </citation>
    <scope>NUCLEOTIDE SEQUENCE [LARGE SCALE GENOMIC DNA]</scope>
    <source>
        <strain evidence="2 4">NCTC11159</strain>
    </source>
</reference>
<evidence type="ECO:0000313" key="3">
    <source>
        <dbReference type="EMBL" id="TCU86991.1"/>
    </source>
</evidence>
<dbReference type="EMBL" id="UGHR01000001">
    <property type="protein sequence ID" value="STQ90322.1"/>
    <property type="molecule type" value="Genomic_DNA"/>
</dbReference>
<gene>
    <name evidence="3" type="ORF">EV682_105116</name>
    <name evidence="2" type="ORF">NCTC11159_01386</name>
</gene>
<evidence type="ECO:0000313" key="4">
    <source>
        <dbReference type="Proteomes" id="UP000255108"/>
    </source>
</evidence>
<evidence type="ECO:0000313" key="2">
    <source>
        <dbReference type="EMBL" id="STQ90322.1"/>
    </source>
</evidence>
<dbReference type="Proteomes" id="UP000295794">
    <property type="component" value="Unassembled WGS sequence"/>
</dbReference>
<dbReference type="Proteomes" id="UP000255108">
    <property type="component" value="Unassembled WGS sequence"/>
</dbReference>
<protein>
    <submittedName>
        <fullName evidence="3">Ribosomal protein S18 acetylase RimI-like enzyme</fullName>
    </submittedName>
    <submittedName>
        <fullName evidence="2">Ribosomal-protein-alanine acetyltransferase</fullName>
    </submittedName>
</protein>
<dbReference type="InterPro" id="IPR000182">
    <property type="entry name" value="GNAT_dom"/>
</dbReference>
<evidence type="ECO:0000313" key="5">
    <source>
        <dbReference type="Proteomes" id="UP000295794"/>
    </source>
</evidence>
<proteinExistence type="predicted"/>
<name>A0A377Q677_9NEIS</name>
<dbReference type="EMBL" id="SMBT01000005">
    <property type="protein sequence ID" value="TCU86991.1"/>
    <property type="molecule type" value="Genomic_DNA"/>
</dbReference>
<dbReference type="GO" id="GO:0016747">
    <property type="term" value="F:acyltransferase activity, transferring groups other than amino-acyl groups"/>
    <property type="evidence" value="ECO:0007669"/>
    <property type="project" value="InterPro"/>
</dbReference>
<accession>A0A377Q677</accession>
<reference evidence="3 5" key="2">
    <citation type="submission" date="2019-03" db="EMBL/GenBank/DDBJ databases">
        <title>Genomic Encyclopedia of Type Strains, Phase IV (KMG-IV): sequencing the most valuable type-strain genomes for metagenomic binning, comparative biology and taxonomic classification.</title>
        <authorList>
            <person name="Goeker M."/>
        </authorList>
    </citation>
    <scope>NUCLEOTIDE SEQUENCE [LARGE SCALE GENOMIC DNA]</scope>
    <source>
        <strain evidence="3 5">DSM 3764</strain>
    </source>
</reference>
<dbReference type="InterPro" id="IPR052742">
    <property type="entry name" value="Mito_N-acetyltransferase"/>
</dbReference>
<dbReference type="PANTHER" id="PTHR43138">
    <property type="entry name" value="ACETYLTRANSFERASE, GNAT FAMILY"/>
    <property type="match status" value="1"/>
</dbReference>
<dbReference type="PANTHER" id="PTHR43138:SF1">
    <property type="entry name" value="N-ACETYLTRANSFERASE ACA1"/>
    <property type="match status" value="1"/>
</dbReference>
<dbReference type="InterPro" id="IPR016181">
    <property type="entry name" value="Acyl_CoA_acyltransferase"/>
</dbReference>
<dbReference type="SUPFAM" id="SSF55729">
    <property type="entry name" value="Acyl-CoA N-acyltransferases (Nat)"/>
    <property type="match status" value="1"/>
</dbReference>
<dbReference type="Gene3D" id="3.40.630.30">
    <property type="match status" value="1"/>
</dbReference>
<keyword evidence="2" id="KW-0808">Transferase</keyword>
<dbReference type="PROSITE" id="PS51186">
    <property type="entry name" value="GNAT"/>
    <property type="match status" value="1"/>
</dbReference>
<evidence type="ECO:0000259" key="1">
    <source>
        <dbReference type="PROSITE" id="PS51186"/>
    </source>
</evidence>
<dbReference type="Pfam" id="PF00583">
    <property type="entry name" value="Acetyltransf_1"/>
    <property type="match status" value="1"/>
</dbReference>
<keyword evidence="5" id="KW-1185">Reference proteome</keyword>
<dbReference type="AlphaFoldDB" id="A0A377Q677"/>
<feature type="domain" description="N-acetyltransferase" evidence="1">
    <location>
        <begin position="1"/>
        <end position="161"/>
    </location>
</feature>